<sequence length="256" mass="28350">MGQTPSTPKPGTKLQVIGAGLSRTGTASFSAALSILLHGPVYHGGTQTTIGPPTEITTWITILKHLHTSTPSSRHQALTLMAHLLTGYVAITDCPGAQLIPELLDLYPDAKVICTVRDPIAWAKSMTRVRDLVRGKRFLRAVFLPLPGMRHFVEYVGLMRVQWQRVYGGSGGLGGTYERHVEWLREIVPEERLVFVDVRDGWEPICRALGREVPCGVPFPRVNDAEAIRGLARWHVWRGLVRWVGVLVVVVLVTWG</sequence>
<protein>
    <recommendedName>
        <fullName evidence="3">NAD dependent epimerase/dehydratase</fullName>
    </recommendedName>
</protein>
<dbReference type="OrthoDB" id="408152at2759"/>
<dbReference type="SUPFAM" id="SSF52540">
    <property type="entry name" value="P-loop containing nucleoside triphosphate hydrolases"/>
    <property type="match status" value="1"/>
</dbReference>
<proteinExistence type="predicted"/>
<dbReference type="GeneID" id="37118317"/>
<name>A0A317WVP3_9EURO</name>
<dbReference type="Pfam" id="PF17784">
    <property type="entry name" value="Sulfotransfer_4"/>
    <property type="match status" value="1"/>
</dbReference>
<dbReference type="PANTHER" id="PTHR36978:SF3">
    <property type="entry name" value="P-LOOP CONTAINING NUCLEOSIDE TRIPHOSPHATE HYDROLASE PROTEIN"/>
    <property type="match status" value="1"/>
</dbReference>
<gene>
    <name evidence="1" type="ORF">BO94DRAFT_593235</name>
</gene>
<dbReference type="RefSeq" id="XP_025468791.1">
    <property type="nucleotide sequence ID" value="XM_025616174.1"/>
</dbReference>
<dbReference type="AlphaFoldDB" id="A0A317WVP3"/>
<dbReference type="PANTHER" id="PTHR36978">
    <property type="entry name" value="P-LOOP CONTAINING NUCLEOTIDE TRIPHOSPHATE HYDROLASE"/>
    <property type="match status" value="1"/>
</dbReference>
<organism evidence="1 2">
    <name type="scientific">Aspergillus sclerotioniger CBS 115572</name>
    <dbReference type="NCBI Taxonomy" id="1450535"/>
    <lineage>
        <taxon>Eukaryota</taxon>
        <taxon>Fungi</taxon>
        <taxon>Dikarya</taxon>
        <taxon>Ascomycota</taxon>
        <taxon>Pezizomycotina</taxon>
        <taxon>Eurotiomycetes</taxon>
        <taxon>Eurotiomycetidae</taxon>
        <taxon>Eurotiales</taxon>
        <taxon>Aspergillaceae</taxon>
        <taxon>Aspergillus</taxon>
        <taxon>Aspergillus subgen. Circumdati</taxon>
    </lineage>
</organism>
<dbReference type="InterPro" id="IPR040632">
    <property type="entry name" value="Sulfotransfer_4"/>
</dbReference>
<accession>A0A317WVP3</accession>
<comment type="caution">
    <text evidence="1">The sequence shown here is derived from an EMBL/GenBank/DDBJ whole genome shotgun (WGS) entry which is preliminary data.</text>
</comment>
<dbReference type="EMBL" id="MSFK01000010">
    <property type="protein sequence ID" value="PWY90413.1"/>
    <property type="molecule type" value="Genomic_DNA"/>
</dbReference>
<evidence type="ECO:0008006" key="3">
    <source>
        <dbReference type="Google" id="ProtNLM"/>
    </source>
</evidence>
<reference evidence="1 2" key="1">
    <citation type="submission" date="2016-12" db="EMBL/GenBank/DDBJ databases">
        <title>The genomes of Aspergillus section Nigri reveals drivers in fungal speciation.</title>
        <authorList>
            <consortium name="DOE Joint Genome Institute"/>
            <person name="Vesth T.C."/>
            <person name="Nybo J."/>
            <person name="Theobald S."/>
            <person name="Brandl J."/>
            <person name="Frisvad J.C."/>
            <person name="Nielsen K.F."/>
            <person name="Lyhne E.K."/>
            <person name="Kogle M.E."/>
            <person name="Kuo A."/>
            <person name="Riley R."/>
            <person name="Clum A."/>
            <person name="Nolan M."/>
            <person name="Lipzen A."/>
            <person name="Salamov A."/>
            <person name="Henrissat B."/>
            <person name="Wiebenga A."/>
            <person name="De Vries R.P."/>
            <person name="Grigoriev I.V."/>
            <person name="Mortensen U.H."/>
            <person name="Andersen M.R."/>
            <person name="Baker S.E."/>
        </authorList>
    </citation>
    <scope>NUCLEOTIDE SEQUENCE [LARGE SCALE GENOMIC DNA]</scope>
    <source>
        <strain evidence="1 2">CBS 115572</strain>
    </source>
</reference>
<keyword evidence="2" id="KW-1185">Reference proteome</keyword>
<dbReference type="InterPro" id="IPR027417">
    <property type="entry name" value="P-loop_NTPase"/>
</dbReference>
<evidence type="ECO:0000313" key="2">
    <source>
        <dbReference type="Proteomes" id="UP000246702"/>
    </source>
</evidence>
<dbReference type="Gene3D" id="3.40.50.300">
    <property type="entry name" value="P-loop containing nucleotide triphosphate hydrolases"/>
    <property type="match status" value="1"/>
</dbReference>
<dbReference type="STRING" id="1450535.A0A317WVP3"/>
<evidence type="ECO:0000313" key="1">
    <source>
        <dbReference type="EMBL" id="PWY90413.1"/>
    </source>
</evidence>
<dbReference type="Proteomes" id="UP000246702">
    <property type="component" value="Unassembled WGS sequence"/>
</dbReference>